<gene>
    <name evidence="2" type="ORF">BSTOLATCC_MIC53414</name>
</gene>
<organism evidence="2 3">
    <name type="scientific">Blepharisma stoltei</name>
    <dbReference type="NCBI Taxonomy" id="1481888"/>
    <lineage>
        <taxon>Eukaryota</taxon>
        <taxon>Sar</taxon>
        <taxon>Alveolata</taxon>
        <taxon>Ciliophora</taxon>
        <taxon>Postciliodesmatophora</taxon>
        <taxon>Heterotrichea</taxon>
        <taxon>Heterotrichida</taxon>
        <taxon>Blepharismidae</taxon>
        <taxon>Blepharisma</taxon>
    </lineage>
</organism>
<name>A0AAU9KDR5_9CILI</name>
<evidence type="ECO:0000313" key="2">
    <source>
        <dbReference type="EMBL" id="CAG9331342.1"/>
    </source>
</evidence>
<proteinExistence type="predicted"/>
<protein>
    <recommendedName>
        <fullName evidence="4">Maturase K</fullName>
    </recommendedName>
</protein>
<feature type="transmembrane region" description="Helical" evidence="1">
    <location>
        <begin position="16"/>
        <end position="34"/>
    </location>
</feature>
<reference evidence="2" key="1">
    <citation type="submission" date="2021-09" db="EMBL/GenBank/DDBJ databases">
        <authorList>
            <consortium name="AG Swart"/>
            <person name="Singh M."/>
            <person name="Singh A."/>
            <person name="Seah K."/>
            <person name="Emmerich C."/>
        </authorList>
    </citation>
    <scope>NUCLEOTIDE SEQUENCE</scope>
    <source>
        <strain evidence="2">ATCC30299</strain>
    </source>
</reference>
<dbReference type="Proteomes" id="UP001162131">
    <property type="component" value="Unassembled WGS sequence"/>
</dbReference>
<keyword evidence="1" id="KW-0472">Membrane</keyword>
<keyword evidence="1" id="KW-1133">Transmembrane helix</keyword>
<keyword evidence="1" id="KW-0812">Transmembrane</keyword>
<sequence length="68" mass="8326">MSYFKQISFKIYKFHHFLRFIFIWFSNINCHIILMSKSQKKKLLEEVTQIHLLRSFDVFTSKKSLPNV</sequence>
<keyword evidence="3" id="KW-1185">Reference proteome</keyword>
<dbReference type="EMBL" id="CAJZBQ010000053">
    <property type="protein sequence ID" value="CAG9331342.1"/>
    <property type="molecule type" value="Genomic_DNA"/>
</dbReference>
<comment type="caution">
    <text evidence="2">The sequence shown here is derived from an EMBL/GenBank/DDBJ whole genome shotgun (WGS) entry which is preliminary data.</text>
</comment>
<evidence type="ECO:0000313" key="3">
    <source>
        <dbReference type="Proteomes" id="UP001162131"/>
    </source>
</evidence>
<evidence type="ECO:0000256" key="1">
    <source>
        <dbReference type="SAM" id="Phobius"/>
    </source>
</evidence>
<evidence type="ECO:0008006" key="4">
    <source>
        <dbReference type="Google" id="ProtNLM"/>
    </source>
</evidence>
<accession>A0AAU9KDR5</accession>
<dbReference type="AlphaFoldDB" id="A0AAU9KDR5"/>